<comment type="caution">
    <text evidence="9">The sequence shown here is derived from an EMBL/GenBank/DDBJ whole genome shotgun (WGS) entry which is preliminary data.</text>
</comment>
<feature type="transmembrane region" description="Helical" evidence="7">
    <location>
        <begin position="80"/>
        <end position="105"/>
    </location>
</feature>
<dbReference type="GO" id="GO:0016020">
    <property type="term" value="C:membrane"/>
    <property type="evidence" value="ECO:0007669"/>
    <property type="project" value="UniProtKB-SubCell"/>
</dbReference>
<feature type="transmembrane region" description="Helical" evidence="7">
    <location>
        <begin position="12"/>
        <end position="32"/>
    </location>
</feature>
<feature type="transmembrane region" description="Helical" evidence="7">
    <location>
        <begin position="111"/>
        <end position="138"/>
    </location>
</feature>
<feature type="domain" description="Bacterial sugar transferase" evidence="8">
    <location>
        <begin position="258"/>
        <end position="439"/>
    </location>
</feature>
<evidence type="ECO:0000313" key="9">
    <source>
        <dbReference type="EMBL" id="MQN01896.1"/>
    </source>
</evidence>
<evidence type="ECO:0000256" key="3">
    <source>
        <dbReference type="ARBA" id="ARBA00022679"/>
    </source>
</evidence>
<dbReference type="Pfam" id="PF02397">
    <property type="entry name" value="Bac_transf"/>
    <property type="match status" value="1"/>
</dbReference>
<protein>
    <submittedName>
        <fullName evidence="9">Exopolysaccharide biosynthesis polyprenyl glycosylphosphotransferase</fullName>
    </submittedName>
</protein>
<comment type="subcellular location">
    <subcellularLocation>
        <location evidence="1">Membrane</location>
        <topology evidence="1">Multi-pass membrane protein</topology>
    </subcellularLocation>
</comment>
<name>A0A6N7IZX3_9FIRM</name>
<sequence>MSEKLENGKHLYRFLTNLIITVAVALLFAYGWNHWLNILLDRPFRHLGCLAMILIYTFLAVFFIYSFGGYEIGISRISHASIGCTLASFIVNIIMAVMTVMMVGYRKLVPTIIFVYFELCIIEVIVLFIITYLGTWLFRKIFPPYRMLQIHGMHVNNLDRKMEQRSDKFVIAETVMVNAPLSEIEKKIDEYDTVLINDIPSELKNKILKYCFDRQKRVYFTPKISDIIVRESDELNLFDSPLYLSRNVGFSMWQRIVKRAGDIILSLIGIILTSPIMLVTAILIHSYDKGPVFYRQERYTIHKKKFKVIKFRSMIVDAEKFSGARLASEHDDRITPIGHFIRSTRIDEIPQFFNVLKGDMSFVGPRPERPEIHEEYCEKVPEFDFRLAVKAGLTGYAQVFGKYNTTTYDKLKFDMIYVQKASILLDMKLILLTLRVVFQKESTEGVEEGEKTAK</sequence>
<evidence type="ECO:0000256" key="6">
    <source>
        <dbReference type="ARBA" id="ARBA00023136"/>
    </source>
</evidence>
<evidence type="ECO:0000256" key="1">
    <source>
        <dbReference type="ARBA" id="ARBA00004141"/>
    </source>
</evidence>
<evidence type="ECO:0000256" key="2">
    <source>
        <dbReference type="ARBA" id="ARBA00006464"/>
    </source>
</evidence>
<accession>A0A6N7IZX3</accession>
<evidence type="ECO:0000313" key="10">
    <source>
        <dbReference type="Proteomes" id="UP000460257"/>
    </source>
</evidence>
<keyword evidence="4 7" id="KW-0812">Transmembrane</keyword>
<dbReference type="NCBIfam" id="TIGR03025">
    <property type="entry name" value="EPS_sugtrans"/>
    <property type="match status" value="1"/>
</dbReference>
<dbReference type="GO" id="GO:0016780">
    <property type="term" value="F:phosphotransferase activity, for other substituted phosphate groups"/>
    <property type="evidence" value="ECO:0007669"/>
    <property type="project" value="TreeGrafter"/>
</dbReference>
<dbReference type="Proteomes" id="UP000460257">
    <property type="component" value="Unassembled WGS sequence"/>
</dbReference>
<evidence type="ECO:0000259" key="8">
    <source>
        <dbReference type="Pfam" id="PF02397"/>
    </source>
</evidence>
<dbReference type="EMBL" id="VOGC01000007">
    <property type="protein sequence ID" value="MQN01896.1"/>
    <property type="molecule type" value="Genomic_DNA"/>
</dbReference>
<comment type="similarity">
    <text evidence="2">Belongs to the bacterial sugar transferase family.</text>
</comment>
<proteinExistence type="inferred from homology"/>
<gene>
    <name evidence="9" type="ORF">FRC54_08310</name>
</gene>
<dbReference type="PANTHER" id="PTHR30576:SF0">
    <property type="entry name" value="UNDECAPRENYL-PHOSPHATE N-ACETYLGALACTOSAMINYL 1-PHOSPHATE TRANSFERASE-RELATED"/>
    <property type="match status" value="1"/>
</dbReference>
<dbReference type="PANTHER" id="PTHR30576">
    <property type="entry name" value="COLANIC BIOSYNTHESIS UDP-GLUCOSE LIPID CARRIER TRANSFERASE"/>
    <property type="match status" value="1"/>
</dbReference>
<evidence type="ECO:0000256" key="7">
    <source>
        <dbReference type="SAM" id="Phobius"/>
    </source>
</evidence>
<dbReference type="InterPro" id="IPR003362">
    <property type="entry name" value="Bact_transf"/>
</dbReference>
<keyword evidence="10" id="KW-1185">Reference proteome</keyword>
<dbReference type="InterPro" id="IPR017475">
    <property type="entry name" value="EPS_sugar_tfrase"/>
</dbReference>
<keyword evidence="5 7" id="KW-1133">Transmembrane helix</keyword>
<dbReference type="AlphaFoldDB" id="A0A6N7IZX3"/>
<feature type="transmembrane region" description="Helical" evidence="7">
    <location>
        <begin position="263"/>
        <end position="287"/>
    </location>
</feature>
<evidence type="ECO:0000256" key="4">
    <source>
        <dbReference type="ARBA" id="ARBA00022692"/>
    </source>
</evidence>
<evidence type="ECO:0000256" key="5">
    <source>
        <dbReference type="ARBA" id="ARBA00022989"/>
    </source>
</evidence>
<keyword evidence="6 7" id="KW-0472">Membrane</keyword>
<reference evidence="9" key="1">
    <citation type="journal article" date="2020" name="Appl. Environ. Microbiol.">
        <title>Medium-Chain Fatty Acid Synthesis by 'Candidatus Weimeria bifida' gen. nov., sp. nov., and 'Candidatus Pseudoramibacter fermentans' sp. nov.</title>
        <authorList>
            <person name="Scarborough M.J."/>
            <person name="Myers K.S."/>
            <person name="Donohue T.J."/>
            <person name="Noguera D.R."/>
        </authorList>
    </citation>
    <scope>NUCLEOTIDE SEQUENCE</scope>
    <source>
        <strain evidence="9">LCO1.1</strain>
    </source>
</reference>
<keyword evidence="3" id="KW-0808">Transferase</keyword>
<organism evidence="9 10">
    <name type="scientific">Candidatus Weimeria bifida</name>
    <dbReference type="NCBI Taxonomy" id="2599074"/>
    <lineage>
        <taxon>Bacteria</taxon>
        <taxon>Bacillati</taxon>
        <taxon>Bacillota</taxon>
        <taxon>Clostridia</taxon>
        <taxon>Lachnospirales</taxon>
        <taxon>Lachnospiraceae</taxon>
        <taxon>Candidatus Weimeria</taxon>
    </lineage>
</organism>
<feature type="transmembrane region" description="Helical" evidence="7">
    <location>
        <begin position="44"/>
        <end position="68"/>
    </location>
</feature>